<name>A0A3N6P0G8_9CYAN</name>
<reference evidence="1 2" key="1">
    <citation type="journal article" date="2018" name="ACS Chem. Biol.">
        <title>Ketoreductase domain dysfunction expands chemodiversity: malyngamide biosynthesis in the cyanobacterium Okeania hirsuta.</title>
        <authorList>
            <person name="Moss N.A."/>
            <person name="Leao T."/>
            <person name="Rankin M."/>
            <person name="McCullough T.M."/>
            <person name="Qu P."/>
            <person name="Korobeynikov A."/>
            <person name="Smith J.L."/>
            <person name="Gerwick L."/>
            <person name="Gerwick W.H."/>
        </authorList>
    </citation>
    <scope>NUCLEOTIDE SEQUENCE [LARGE SCALE GENOMIC DNA]</scope>
    <source>
        <strain evidence="1 2">PAB10Feb10-1</strain>
    </source>
</reference>
<gene>
    <name evidence="1" type="ORF">D5R40_03065</name>
</gene>
<dbReference type="AlphaFoldDB" id="A0A3N6P0G8"/>
<dbReference type="Proteomes" id="UP000269154">
    <property type="component" value="Unassembled WGS sequence"/>
</dbReference>
<evidence type="ECO:0008006" key="3">
    <source>
        <dbReference type="Google" id="ProtNLM"/>
    </source>
</evidence>
<organism evidence="1 2">
    <name type="scientific">Okeania hirsuta</name>
    <dbReference type="NCBI Taxonomy" id="1458930"/>
    <lineage>
        <taxon>Bacteria</taxon>
        <taxon>Bacillati</taxon>
        <taxon>Cyanobacteriota</taxon>
        <taxon>Cyanophyceae</taxon>
        <taxon>Oscillatoriophycideae</taxon>
        <taxon>Oscillatoriales</taxon>
        <taxon>Microcoleaceae</taxon>
        <taxon>Okeania</taxon>
    </lineage>
</organism>
<evidence type="ECO:0000313" key="1">
    <source>
        <dbReference type="EMBL" id="RQH55316.1"/>
    </source>
</evidence>
<dbReference type="EMBL" id="RCBY01000009">
    <property type="protein sequence ID" value="RQH55316.1"/>
    <property type="molecule type" value="Genomic_DNA"/>
</dbReference>
<keyword evidence="2" id="KW-1185">Reference proteome</keyword>
<dbReference type="RefSeq" id="WP_124143080.1">
    <property type="nucleotide sequence ID" value="NZ_CAWOKI010000323.1"/>
</dbReference>
<dbReference type="OrthoDB" id="9806395at2"/>
<sequence length="90" mass="10029">MDKEWQKSAQRAKEAAKANKLNFFLVGVQGVDMINLREIASPQTQPKSLNGLKFPEFFHWLAENLNTVSNSKPGATISILPITESAKDKD</sequence>
<evidence type="ECO:0000313" key="2">
    <source>
        <dbReference type="Proteomes" id="UP000269154"/>
    </source>
</evidence>
<accession>A0A3N6P0G8</accession>
<comment type="caution">
    <text evidence="1">The sequence shown here is derived from an EMBL/GenBank/DDBJ whole genome shotgun (WGS) entry which is preliminary data.</text>
</comment>
<protein>
    <recommendedName>
        <fullName evidence="3">VWA domain-containing protein</fullName>
    </recommendedName>
</protein>
<proteinExistence type="predicted"/>